<dbReference type="Pfam" id="PF02582">
    <property type="entry name" value="DUF155"/>
    <property type="match status" value="1"/>
</dbReference>
<dbReference type="Proteomes" id="UP000321917">
    <property type="component" value="Unassembled WGS sequence"/>
</dbReference>
<sequence>MADNKITFSDDKLSVYNFGDNFLSEKSNIDKRFFEGGTRYRDAVQIIVATGEYWIFDYGVVVFWAVAAGERQALINRLKSDNTTYIENIEEHLRFTFSNELIIKKDTIVLPDNDPLTRLAISHALAQSNKLMEFELQAQNKIMDYSHIPEELAKLGKISISQKDIAKIRGTLLSTKSDIILHYGLLDTPDFIWEYPEYEATYERMARYMDIHQRVELLSKKLSTIHELFEMLAAEQKHQHSSFLEWIIIVLIAIEIVLFVVQELKSLAS</sequence>
<dbReference type="EMBL" id="VOLQ01000001">
    <property type="protein sequence ID" value="TWX72237.1"/>
    <property type="molecule type" value="Genomic_DNA"/>
</dbReference>
<evidence type="ECO:0000259" key="2">
    <source>
        <dbReference type="Pfam" id="PF02582"/>
    </source>
</evidence>
<dbReference type="EMBL" id="VOLR01000003">
    <property type="protein sequence ID" value="TWX62431.1"/>
    <property type="molecule type" value="Genomic_DNA"/>
</dbReference>
<organism evidence="4 6">
    <name type="scientific">Colwellia hornerae</name>
    <dbReference type="NCBI Taxonomy" id="89402"/>
    <lineage>
        <taxon>Bacteria</taxon>
        <taxon>Pseudomonadati</taxon>
        <taxon>Pseudomonadota</taxon>
        <taxon>Gammaproteobacteria</taxon>
        <taxon>Alteromonadales</taxon>
        <taxon>Colwelliaceae</taxon>
        <taxon>Colwellia</taxon>
    </lineage>
</organism>
<evidence type="ECO:0000256" key="1">
    <source>
        <dbReference type="SAM" id="Phobius"/>
    </source>
</evidence>
<reference evidence="4 6" key="1">
    <citation type="submission" date="2019-07" db="EMBL/GenBank/DDBJ databases">
        <title>Genomes of sea-ice associated Colwellia species.</title>
        <authorList>
            <person name="Bowman J.P."/>
        </authorList>
    </citation>
    <scope>NUCLEOTIDE SEQUENCE [LARGE SCALE GENOMIC DNA]</scope>
    <source>
        <strain evidence="3 5">ACAM 607</strain>
        <strain evidence="4 6">IC036</strain>
    </source>
</reference>
<protein>
    <submittedName>
        <fullName evidence="4">RMD1 family protein</fullName>
    </submittedName>
</protein>
<evidence type="ECO:0000313" key="5">
    <source>
        <dbReference type="Proteomes" id="UP000321525"/>
    </source>
</evidence>
<dbReference type="InterPro" id="IPR051624">
    <property type="entry name" value="RMD1/Sad1-interacting"/>
</dbReference>
<dbReference type="PANTHER" id="PTHR16255">
    <property type="entry name" value="REQUIRED FOR MEIOTIC NUCLEAR DIVISION PROTEIN 1 HOMOLOG"/>
    <property type="match status" value="1"/>
</dbReference>
<proteinExistence type="predicted"/>
<feature type="domain" description="DUF155" evidence="2">
    <location>
        <begin position="54"/>
        <end position="218"/>
    </location>
</feature>
<dbReference type="InterPro" id="IPR003734">
    <property type="entry name" value="DUF155"/>
</dbReference>
<evidence type="ECO:0000313" key="6">
    <source>
        <dbReference type="Proteomes" id="UP000321917"/>
    </source>
</evidence>
<accession>A0A5C6QTY9</accession>
<comment type="caution">
    <text evidence="4">The sequence shown here is derived from an EMBL/GenBank/DDBJ whole genome shotgun (WGS) entry which is preliminary data.</text>
</comment>
<dbReference type="RefSeq" id="WP_146797669.1">
    <property type="nucleotide sequence ID" value="NZ_VOLP01000004.1"/>
</dbReference>
<dbReference type="PANTHER" id="PTHR16255:SF1">
    <property type="entry name" value="REQUIRED FOR MEIOTIC NUCLEAR DIVISION PROTEIN 1 HOMOLOG"/>
    <property type="match status" value="1"/>
</dbReference>
<keyword evidence="5" id="KW-1185">Reference proteome</keyword>
<dbReference type="OrthoDB" id="529323at2"/>
<dbReference type="Proteomes" id="UP000321525">
    <property type="component" value="Unassembled WGS sequence"/>
</dbReference>
<name>A0A5C6QTY9_9GAMM</name>
<keyword evidence="1" id="KW-0812">Transmembrane</keyword>
<evidence type="ECO:0000313" key="4">
    <source>
        <dbReference type="EMBL" id="TWX72237.1"/>
    </source>
</evidence>
<evidence type="ECO:0000313" key="3">
    <source>
        <dbReference type="EMBL" id="TWX62431.1"/>
    </source>
</evidence>
<feature type="transmembrane region" description="Helical" evidence="1">
    <location>
        <begin position="243"/>
        <end position="261"/>
    </location>
</feature>
<gene>
    <name evidence="3" type="ORF">ESZ26_03315</name>
    <name evidence="4" type="ORF">ESZ27_00050</name>
</gene>
<keyword evidence="1" id="KW-1133">Transmembrane helix</keyword>
<dbReference type="AlphaFoldDB" id="A0A5C6QTY9"/>
<keyword evidence="1" id="KW-0472">Membrane</keyword>